<evidence type="ECO:0000259" key="8">
    <source>
        <dbReference type="Pfam" id="PF00107"/>
    </source>
</evidence>
<dbReference type="EMBL" id="JAVXUP010000523">
    <property type="protein sequence ID" value="KAK3025929.1"/>
    <property type="molecule type" value="Genomic_DNA"/>
</dbReference>
<keyword evidence="5" id="KW-0560">Oxidoreductase</keyword>
<dbReference type="InterPro" id="IPR011032">
    <property type="entry name" value="GroES-like_sf"/>
</dbReference>
<keyword evidence="11" id="KW-1185">Reference proteome</keyword>
<comment type="similarity">
    <text evidence="2">Belongs to the zinc-containing alcohol dehydrogenase family. Class-III subfamily.</text>
</comment>
<dbReference type="GO" id="GO:0046294">
    <property type="term" value="P:formaldehyde catabolic process"/>
    <property type="evidence" value="ECO:0007669"/>
    <property type="project" value="TreeGrafter"/>
</dbReference>
<dbReference type="Pfam" id="PF00107">
    <property type="entry name" value="ADH_zinc_N"/>
    <property type="match status" value="1"/>
</dbReference>
<keyword evidence="4 7" id="KW-0862">Zinc</keyword>
<dbReference type="InterPro" id="IPR002328">
    <property type="entry name" value="ADH_Zn_CS"/>
</dbReference>
<dbReference type="InterPro" id="IPR013154">
    <property type="entry name" value="ADH-like_N"/>
</dbReference>
<evidence type="ECO:0000256" key="5">
    <source>
        <dbReference type="ARBA" id="ARBA00023002"/>
    </source>
</evidence>
<dbReference type="GO" id="GO:0008270">
    <property type="term" value="F:zinc ion binding"/>
    <property type="evidence" value="ECO:0007669"/>
    <property type="project" value="InterPro"/>
</dbReference>
<comment type="cofactor">
    <cofactor evidence="1 7">
        <name>Zn(2+)</name>
        <dbReference type="ChEBI" id="CHEBI:29105"/>
    </cofactor>
</comment>
<dbReference type="Proteomes" id="UP001188597">
    <property type="component" value="Unassembled WGS sequence"/>
</dbReference>
<dbReference type="Gene3D" id="3.90.180.10">
    <property type="entry name" value="Medium-chain alcohol dehydrogenases, catalytic domain"/>
    <property type="match status" value="2"/>
</dbReference>
<dbReference type="PANTHER" id="PTHR43880">
    <property type="entry name" value="ALCOHOL DEHYDROGENASE"/>
    <property type="match status" value="1"/>
</dbReference>
<dbReference type="FunFam" id="3.90.180.10:FF:000007">
    <property type="entry name" value="Alcohol dehydrogenase 6"/>
    <property type="match status" value="1"/>
</dbReference>
<name>A0AA88WFQ7_9ASTE</name>
<reference evidence="10" key="1">
    <citation type="submission" date="2022-12" db="EMBL/GenBank/DDBJ databases">
        <title>Draft genome assemblies for two species of Escallonia (Escalloniales).</title>
        <authorList>
            <person name="Chanderbali A."/>
            <person name="Dervinis C."/>
            <person name="Anghel I."/>
            <person name="Soltis D."/>
            <person name="Soltis P."/>
            <person name="Zapata F."/>
        </authorList>
    </citation>
    <scope>NUCLEOTIDE SEQUENCE</scope>
    <source>
        <strain evidence="10">UCBG64.0493</strain>
        <tissue evidence="10">Leaf</tissue>
    </source>
</reference>
<organism evidence="10 11">
    <name type="scientific">Escallonia herrerae</name>
    <dbReference type="NCBI Taxonomy" id="1293975"/>
    <lineage>
        <taxon>Eukaryota</taxon>
        <taxon>Viridiplantae</taxon>
        <taxon>Streptophyta</taxon>
        <taxon>Embryophyta</taxon>
        <taxon>Tracheophyta</taxon>
        <taxon>Spermatophyta</taxon>
        <taxon>Magnoliopsida</taxon>
        <taxon>eudicotyledons</taxon>
        <taxon>Gunneridae</taxon>
        <taxon>Pentapetalae</taxon>
        <taxon>asterids</taxon>
        <taxon>campanulids</taxon>
        <taxon>Escalloniales</taxon>
        <taxon>Escalloniaceae</taxon>
        <taxon>Escallonia</taxon>
    </lineage>
</organism>
<evidence type="ECO:0000256" key="2">
    <source>
        <dbReference type="ARBA" id="ARBA00010902"/>
    </source>
</evidence>
<evidence type="ECO:0000313" key="10">
    <source>
        <dbReference type="EMBL" id="KAK3025929.1"/>
    </source>
</evidence>
<dbReference type="InterPro" id="IPR013149">
    <property type="entry name" value="ADH-like_C"/>
</dbReference>
<proteinExistence type="inferred from homology"/>
<gene>
    <name evidence="10" type="ORF">RJ639_040845</name>
</gene>
<evidence type="ECO:0000259" key="9">
    <source>
        <dbReference type="Pfam" id="PF08240"/>
    </source>
</evidence>
<dbReference type="SUPFAM" id="SSF50129">
    <property type="entry name" value="GroES-like"/>
    <property type="match status" value="2"/>
</dbReference>
<evidence type="ECO:0000256" key="3">
    <source>
        <dbReference type="ARBA" id="ARBA00022723"/>
    </source>
</evidence>
<keyword evidence="3 7" id="KW-0479">Metal-binding</keyword>
<evidence type="ECO:0000256" key="4">
    <source>
        <dbReference type="ARBA" id="ARBA00022833"/>
    </source>
</evidence>
<evidence type="ECO:0008006" key="12">
    <source>
        <dbReference type="Google" id="ProtNLM"/>
    </source>
</evidence>
<dbReference type="AlphaFoldDB" id="A0AA88WFQ7"/>
<protein>
    <recommendedName>
        <fullName evidence="12">Alcohol dehydrogenase</fullName>
    </recommendedName>
</protein>
<sequence length="436" mass="47966">MGSNCPSETAGKPIKCKAAVGRKPGEPLVIEEIEVDPPKAWEVRIKILCTSLCHTDVTLWKMTSGPVSFFPRIFGHEAVGVVESVGEHVKEVSQGDVVVPFFHRNCEECRDCKSNKGNACSIFPTEFYGGMPRDGTSRFRDSNGEALHHFFSVSSFSEYTVVDVTHVVKISREVPVDKACLLSCGVTTGVGACWKVAQVEEGSTVAIFGLGAVGLAVAEGARLCGASKIIGVDLNSDKFEIGRPSLLFARVVFSQHITSLTENYSFLPLEKQNVWCHRFRESDILRRKISVRGLFVIATKFYLCRLLVSNDQVIREMTDGGADYCFECIGLASLMQDAFNSSRPAWGKTVILGVEMHGSPLLVNPYELLKGRTVAGSMLGGAKAKSDIPVLAQKYLNKELRLDGFITHEVCFEDINKAFDLLHQGKSLRCIIWMDK</sequence>
<dbReference type="PROSITE" id="PS00059">
    <property type="entry name" value="ADH_ZINC"/>
    <property type="match status" value="1"/>
</dbReference>
<accession>A0AA88WFQ7</accession>
<comment type="caution">
    <text evidence="10">The sequence shown here is derived from an EMBL/GenBank/DDBJ whole genome shotgun (WGS) entry which is preliminary data.</text>
</comment>
<dbReference type="Pfam" id="PF08240">
    <property type="entry name" value="ADH_N"/>
    <property type="match status" value="1"/>
</dbReference>
<feature type="domain" description="Alcohol dehydrogenase-like C-terminal" evidence="8">
    <location>
        <begin position="311"/>
        <end position="389"/>
    </location>
</feature>
<dbReference type="GO" id="GO:0051903">
    <property type="term" value="F:S-(hydroxymethyl)glutathione dehydrogenase [NAD(P)+] activity"/>
    <property type="evidence" value="ECO:0007669"/>
    <property type="project" value="TreeGrafter"/>
</dbReference>
<evidence type="ECO:0000256" key="1">
    <source>
        <dbReference type="ARBA" id="ARBA00001947"/>
    </source>
</evidence>
<dbReference type="Gene3D" id="3.40.50.720">
    <property type="entry name" value="NAD(P)-binding Rossmann-like Domain"/>
    <property type="match status" value="2"/>
</dbReference>
<dbReference type="GO" id="GO:0005829">
    <property type="term" value="C:cytosol"/>
    <property type="evidence" value="ECO:0007669"/>
    <property type="project" value="TreeGrafter"/>
</dbReference>
<feature type="domain" description="Alcohol dehydrogenase-like N-terminal" evidence="9">
    <location>
        <begin position="42"/>
        <end position="171"/>
    </location>
</feature>
<dbReference type="InterPro" id="IPR036291">
    <property type="entry name" value="NAD(P)-bd_dom_sf"/>
</dbReference>
<dbReference type="SUPFAM" id="SSF51735">
    <property type="entry name" value="NAD(P)-binding Rossmann-fold domains"/>
    <property type="match status" value="1"/>
</dbReference>
<evidence type="ECO:0000313" key="11">
    <source>
        <dbReference type="Proteomes" id="UP001188597"/>
    </source>
</evidence>
<dbReference type="PANTHER" id="PTHR43880:SF10">
    <property type="entry name" value="ALCOHOL DEHYDROGENASE-LIKE 2"/>
    <property type="match status" value="1"/>
</dbReference>
<keyword evidence="6" id="KW-0520">NAD</keyword>
<evidence type="ECO:0000256" key="6">
    <source>
        <dbReference type="ARBA" id="ARBA00023027"/>
    </source>
</evidence>
<evidence type="ECO:0000256" key="7">
    <source>
        <dbReference type="RuleBase" id="RU361277"/>
    </source>
</evidence>